<evidence type="ECO:0000313" key="2">
    <source>
        <dbReference type="EMBL" id="TMW68146.1"/>
    </source>
</evidence>
<reference evidence="2" key="1">
    <citation type="submission" date="2019-03" db="EMBL/GenBank/DDBJ databases">
        <title>Long read genome sequence of the mycoparasitic Pythium oligandrum ATCC 38472 isolated from sugarbeet rhizosphere.</title>
        <authorList>
            <person name="Gaulin E."/>
        </authorList>
    </citation>
    <scope>NUCLEOTIDE SEQUENCE</scope>
    <source>
        <strain evidence="2">ATCC 38472_TT</strain>
    </source>
</reference>
<sequence>MKRWGPSITKWLHVSLVASLLAVSASTECKSLSDKDSPFLSGLVQLLGGSEGTLDAFPIDKLGASVTASFPELAKCVANVPPAPAMLSVTSNGNYQTCMNDLGAFSMNTTTDETIRSQLCPLYNKTVAPCISDLGVTSFLNVMTLSNGCCDDFKIKMDASVGADLRTLTASMLEQIGNIACSTKTFEKSGATTSESCGWSFVNAFSGSDGMLNLLNMAQIPTDQVCVAMSGKQFTTSSGLTTQFSWSSSSVTPIGICYKPVSRLLGIISKLPIVSSWSVIVNGNKVAISDFFTTGKCVKASSLLAWTTDSTGFVMKTLQLVDDILATLGVSDTNADGTTSSTKLTTTWTETASQLNSYASSMCLHVATGESCSYSSSEKITPAFQAATSTPSSANSKRGSFGTVVGIGILGVTTMFILGH</sequence>
<proteinExistence type="predicted"/>
<protein>
    <submittedName>
        <fullName evidence="2">Uncharacterized protein</fullName>
    </submittedName>
</protein>
<organism evidence="2 3">
    <name type="scientific">Pythium oligandrum</name>
    <name type="common">Mycoparasitic fungus</name>
    <dbReference type="NCBI Taxonomy" id="41045"/>
    <lineage>
        <taxon>Eukaryota</taxon>
        <taxon>Sar</taxon>
        <taxon>Stramenopiles</taxon>
        <taxon>Oomycota</taxon>
        <taxon>Peronosporomycetes</taxon>
        <taxon>Pythiales</taxon>
        <taxon>Pythiaceae</taxon>
        <taxon>Pythium</taxon>
    </lineage>
</organism>
<gene>
    <name evidence="2" type="ORF">Poli38472_007818</name>
</gene>
<evidence type="ECO:0000313" key="3">
    <source>
        <dbReference type="Proteomes" id="UP000794436"/>
    </source>
</evidence>
<keyword evidence="1" id="KW-0732">Signal</keyword>
<dbReference type="EMBL" id="SPLM01000003">
    <property type="protein sequence ID" value="TMW68146.1"/>
    <property type="molecule type" value="Genomic_DNA"/>
</dbReference>
<accession>A0A8K1FME1</accession>
<evidence type="ECO:0000256" key="1">
    <source>
        <dbReference type="SAM" id="SignalP"/>
    </source>
</evidence>
<feature type="chain" id="PRO_5035440866" evidence="1">
    <location>
        <begin position="28"/>
        <end position="420"/>
    </location>
</feature>
<feature type="signal peptide" evidence="1">
    <location>
        <begin position="1"/>
        <end position="27"/>
    </location>
</feature>
<dbReference type="Proteomes" id="UP000794436">
    <property type="component" value="Unassembled WGS sequence"/>
</dbReference>
<dbReference type="AlphaFoldDB" id="A0A8K1FME1"/>
<keyword evidence="3" id="KW-1185">Reference proteome</keyword>
<name>A0A8K1FME1_PYTOL</name>
<dbReference type="OrthoDB" id="72545at2759"/>
<comment type="caution">
    <text evidence="2">The sequence shown here is derived from an EMBL/GenBank/DDBJ whole genome shotgun (WGS) entry which is preliminary data.</text>
</comment>